<dbReference type="InterPro" id="IPR051681">
    <property type="entry name" value="Ser/Thr_Kinases-Pseudokinases"/>
</dbReference>
<dbReference type="PANTHER" id="PTHR44329">
    <property type="entry name" value="SERINE/THREONINE-PROTEIN KINASE TNNI3K-RELATED"/>
    <property type="match status" value="1"/>
</dbReference>
<feature type="coiled-coil region" evidence="1">
    <location>
        <begin position="297"/>
        <end position="371"/>
    </location>
</feature>
<gene>
    <name evidence="3" type="ORF">M9Y10_030796</name>
</gene>
<dbReference type="InterPro" id="IPR001245">
    <property type="entry name" value="Ser-Thr/Tyr_kinase_cat_dom"/>
</dbReference>
<dbReference type="EMBL" id="JAPFFF010000045">
    <property type="protein sequence ID" value="KAK8840585.1"/>
    <property type="molecule type" value="Genomic_DNA"/>
</dbReference>
<feature type="domain" description="Protein kinase" evidence="2">
    <location>
        <begin position="14"/>
        <end position="293"/>
    </location>
</feature>
<evidence type="ECO:0000259" key="2">
    <source>
        <dbReference type="PROSITE" id="PS50011"/>
    </source>
</evidence>
<evidence type="ECO:0000313" key="3">
    <source>
        <dbReference type="EMBL" id="KAK8840585.1"/>
    </source>
</evidence>
<dbReference type="InterPro" id="IPR008271">
    <property type="entry name" value="Ser/Thr_kinase_AS"/>
</dbReference>
<protein>
    <recommendedName>
        <fullName evidence="2">Protein kinase domain-containing protein</fullName>
    </recommendedName>
</protein>
<evidence type="ECO:0000313" key="4">
    <source>
        <dbReference type="Proteomes" id="UP001470230"/>
    </source>
</evidence>
<comment type="caution">
    <text evidence="3">The sequence shown here is derived from an EMBL/GenBank/DDBJ whole genome shotgun (WGS) entry which is preliminary data.</text>
</comment>
<dbReference type="InterPro" id="IPR035892">
    <property type="entry name" value="C2_domain_sf"/>
</dbReference>
<evidence type="ECO:0000256" key="1">
    <source>
        <dbReference type="SAM" id="Coils"/>
    </source>
</evidence>
<reference evidence="3 4" key="1">
    <citation type="submission" date="2024-04" db="EMBL/GenBank/DDBJ databases">
        <title>Tritrichomonas musculus Genome.</title>
        <authorList>
            <person name="Alves-Ferreira E."/>
            <person name="Grigg M."/>
            <person name="Lorenzi H."/>
            <person name="Galac M."/>
        </authorList>
    </citation>
    <scope>NUCLEOTIDE SEQUENCE [LARGE SCALE GENOMIC DNA]</scope>
    <source>
        <strain evidence="3 4">EAF2021</strain>
    </source>
</reference>
<organism evidence="3 4">
    <name type="scientific">Tritrichomonas musculus</name>
    <dbReference type="NCBI Taxonomy" id="1915356"/>
    <lineage>
        <taxon>Eukaryota</taxon>
        <taxon>Metamonada</taxon>
        <taxon>Parabasalia</taxon>
        <taxon>Tritrichomonadida</taxon>
        <taxon>Tritrichomonadidae</taxon>
        <taxon>Tritrichomonas</taxon>
    </lineage>
</organism>
<dbReference type="Proteomes" id="UP001470230">
    <property type="component" value="Unassembled WGS sequence"/>
</dbReference>
<sequence>MEIETCFFDTSSYTVTDKKLGEGAFGKVFVVKSKTGEELYASKIINTTGIFSSRDQMLFLRESLILHKLNHPSIVKFYGINLHSFDNPMTLSPTILTEYCVNGSLKVLLDKERNNIPDSNWSPTKKYICLLGISDAMRYLHRGGIVHRDLKPENILIDNNYHPKVCDFGLSKCFSESLQNSMRLSMTGQVGTPLYMAPELYESDDDNYGPGVDVYAFSILAYEIVTGQEPFSENGNPPRLIDILRNVPNGIRPEFPDDVQASMKELIEKCWSQNASDRPSFDYIFDKLSSDFSHSSKAVNEDEINEYLATLKELHEETEIEKNEKLKEELVQKNEEVLNLQNENVELKKEIEGYKEEINQLRGEIEELTNPGAVKCLHVKICEAQKIVGFRLFGRSNPYVTIRLKNQKKLNLFGTKTILNTTIQFGMKNST</sequence>
<dbReference type="SUPFAM" id="SSF49562">
    <property type="entry name" value="C2 domain (Calcium/lipid-binding domain, CaLB)"/>
    <property type="match status" value="1"/>
</dbReference>
<dbReference type="CDD" id="cd00030">
    <property type="entry name" value="C2"/>
    <property type="match status" value="1"/>
</dbReference>
<proteinExistence type="predicted"/>
<dbReference type="PROSITE" id="PS50011">
    <property type="entry name" value="PROTEIN_KINASE_DOM"/>
    <property type="match status" value="1"/>
</dbReference>
<accession>A0ABR2H346</accession>
<dbReference type="Gene3D" id="1.10.510.10">
    <property type="entry name" value="Transferase(Phosphotransferase) domain 1"/>
    <property type="match status" value="1"/>
</dbReference>
<dbReference type="InterPro" id="IPR011009">
    <property type="entry name" value="Kinase-like_dom_sf"/>
</dbReference>
<dbReference type="SMART" id="SM00220">
    <property type="entry name" value="S_TKc"/>
    <property type="match status" value="1"/>
</dbReference>
<keyword evidence="1" id="KW-0175">Coiled coil</keyword>
<name>A0ABR2H346_9EUKA</name>
<dbReference type="SUPFAM" id="SSF56112">
    <property type="entry name" value="Protein kinase-like (PK-like)"/>
    <property type="match status" value="1"/>
</dbReference>
<dbReference type="InterPro" id="IPR000719">
    <property type="entry name" value="Prot_kinase_dom"/>
</dbReference>
<keyword evidence="4" id="KW-1185">Reference proteome</keyword>
<dbReference type="PRINTS" id="PR00109">
    <property type="entry name" value="TYRKINASE"/>
</dbReference>
<dbReference type="Pfam" id="PF00069">
    <property type="entry name" value="Pkinase"/>
    <property type="match status" value="1"/>
</dbReference>
<dbReference type="PROSITE" id="PS00108">
    <property type="entry name" value="PROTEIN_KINASE_ST"/>
    <property type="match status" value="1"/>
</dbReference>